<evidence type="ECO:0000313" key="6">
    <source>
        <dbReference type="Proteomes" id="UP000594262"/>
    </source>
</evidence>
<evidence type="ECO:0000256" key="3">
    <source>
        <dbReference type="ARBA" id="ARBA00023157"/>
    </source>
</evidence>
<keyword evidence="3" id="KW-1015">Disulfide bond</keyword>
<dbReference type="GO" id="GO:0008200">
    <property type="term" value="F:ion channel inhibitor activity"/>
    <property type="evidence" value="ECO:0007669"/>
    <property type="project" value="InterPro"/>
</dbReference>
<keyword evidence="6" id="KW-1185">Reference proteome</keyword>
<accession>A0A7M5URG7</accession>
<evidence type="ECO:0000256" key="4">
    <source>
        <dbReference type="SAM" id="Phobius"/>
    </source>
</evidence>
<dbReference type="EnsemblMetazoa" id="CLYHEMT004593.1">
    <property type="protein sequence ID" value="CLYHEMP004593.1"/>
    <property type="gene ID" value="CLYHEMG004593"/>
</dbReference>
<organism evidence="5 6">
    <name type="scientific">Clytia hemisphaerica</name>
    <dbReference type="NCBI Taxonomy" id="252671"/>
    <lineage>
        <taxon>Eukaryota</taxon>
        <taxon>Metazoa</taxon>
        <taxon>Cnidaria</taxon>
        <taxon>Hydrozoa</taxon>
        <taxon>Hydroidolina</taxon>
        <taxon>Leptothecata</taxon>
        <taxon>Obeliida</taxon>
        <taxon>Clytiidae</taxon>
        <taxon>Clytia</taxon>
    </lineage>
</organism>
<reference evidence="5" key="1">
    <citation type="submission" date="2021-01" db="UniProtKB">
        <authorList>
            <consortium name="EnsemblMetazoa"/>
        </authorList>
    </citation>
    <scope>IDENTIFICATION</scope>
</reference>
<dbReference type="AlphaFoldDB" id="A0A7M5URG7"/>
<protein>
    <submittedName>
        <fullName evidence="5">Uncharacterized protein</fullName>
    </submittedName>
</protein>
<evidence type="ECO:0000313" key="5">
    <source>
        <dbReference type="EnsemblMetazoa" id="CLYHEMP004593.1"/>
    </source>
</evidence>
<dbReference type="InterPro" id="IPR011696">
    <property type="entry name" value="Huwentoxin-1"/>
</dbReference>
<dbReference type="GO" id="GO:0005576">
    <property type="term" value="C:extracellular region"/>
    <property type="evidence" value="ECO:0007669"/>
    <property type="project" value="UniProtKB-SubCell"/>
</dbReference>
<keyword evidence="2" id="KW-0964">Secreted</keyword>
<name>A0A7M5URG7_9CNID</name>
<dbReference type="Pfam" id="PF07740">
    <property type="entry name" value="Toxin_12"/>
    <property type="match status" value="1"/>
</dbReference>
<evidence type="ECO:0000256" key="1">
    <source>
        <dbReference type="ARBA" id="ARBA00004613"/>
    </source>
</evidence>
<keyword evidence="4" id="KW-0472">Membrane</keyword>
<dbReference type="Proteomes" id="UP000594262">
    <property type="component" value="Unplaced"/>
</dbReference>
<comment type="subcellular location">
    <subcellularLocation>
        <location evidence="1">Secreted</location>
    </subcellularLocation>
</comment>
<keyword evidence="4" id="KW-0812">Transmembrane</keyword>
<keyword evidence="4" id="KW-1133">Transmembrane helix</keyword>
<sequence>MDLIQRKLGTKIQPSLETAKLPDSEDRFDFSQILKRNNKSATIMRAFVVCTLLLCATLYATHALSINDVINENYADELYQKEAVKPECNDYFLPCKSDSDCCKGLSCKQPKEFEESVCLM</sequence>
<evidence type="ECO:0000256" key="2">
    <source>
        <dbReference type="ARBA" id="ARBA00022525"/>
    </source>
</evidence>
<proteinExistence type="predicted"/>
<feature type="transmembrane region" description="Helical" evidence="4">
    <location>
        <begin position="42"/>
        <end position="61"/>
    </location>
</feature>